<reference evidence="1 2" key="1">
    <citation type="journal article" date="2010" name="J. Bacteriol.">
        <title>Complete genome sequence of the representative gamma-hexachlorocyclohexane-degrading bacterium Sphingobium japonicum UT26.</title>
        <authorList>
            <person name="Nagata Y."/>
            <person name="Ohtsubo Y."/>
            <person name="Endo R."/>
            <person name="Ichikawa N."/>
            <person name="Ankai A."/>
            <person name="Oguchi A."/>
            <person name="Fukui S."/>
            <person name="Fujita N."/>
            <person name="Tsuda M."/>
        </authorList>
    </citation>
    <scope>NUCLEOTIDE SEQUENCE [LARGE SCALE GENOMIC DNA]</scope>
    <source>
        <strain evidence="2">DSM 16413 / CCM 7287 / MTCC 6362 / UT26 / NBRC 101211 / UT26S</strain>
        <plasmid evidence="1 2">pCHQ1</plasmid>
    </source>
</reference>
<keyword evidence="2" id="KW-1185">Reference proteome</keyword>
<dbReference type="GeneID" id="31785242"/>
<dbReference type="AlphaFoldDB" id="D4Z8S0"/>
<dbReference type="RefSeq" id="WP_013041593.1">
    <property type="nucleotide sequence ID" value="NC_014007.1"/>
</dbReference>
<evidence type="ECO:0000313" key="2">
    <source>
        <dbReference type="Proteomes" id="UP000007753"/>
    </source>
</evidence>
<dbReference type="KEGG" id="sjp:SJA_P1-00500"/>
<organism evidence="1 2">
    <name type="scientific">Sphingobium indicum (strain DSM 16413 / CCM 7287 / MTCC 6362 / UT26 / NBRC 101211 / UT26S)</name>
    <name type="common">Sphingobium japonicum</name>
    <dbReference type="NCBI Taxonomy" id="452662"/>
    <lineage>
        <taxon>Bacteria</taxon>
        <taxon>Pseudomonadati</taxon>
        <taxon>Pseudomonadota</taxon>
        <taxon>Alphaproteobacteria</taxon>
        <taxon>Sphingomonadales</taxon>
        <taxon>Sphingomonadaceae</taxon>
        <taxon>Sphingobium</taxon>
    </lineage>
</organism>
<dbReference type="EMBL" id="AP010805">
    <property type="protein sequence ID" value="BAI99002.1"/>
    <property type="molecule type" value="Genomic_DNA"/>
</dbReference>
<geneLocation type="plasmid" evidence="1 2">
    <name>pCHQ1</name>
</geneLocation>
<dbReference type="HOGENOM" id="CLU_1668298_0_0_5"/>
<proteinExistence type="predicted"/>
<keyword evidence="1" id="KW-0614">Plasmid</keyword>
<name>D4Z8S0_SPHIU</name>
<accession>D4Z8S0</accession>
<evidence type="ECO:0000313" key="1">
    <source>
        <dbReference type="EMBL" id="BAI99002.1"/>
    </source>
</evidence>
<gene>
    <name evidence="1" type="ordered locus">SJA_P1-00500</name>
</gene>
<dbReference type="Proteomes" id="UP000007753">
    <property type="component" value="Plasmid pCHQ1"/>
</dbReference>
<sequence length="166" mass="18716">MNIELRKLKLNRQLSEETNCYSAEIWIDGVRAFLAGNHGHGGADHYRQVGTLSEQEVDAWLKANRPKILIADVELDHSLEIEVSDLIAEHQQVAALRRKARTHLLTIEDGQIFSRPLKGRDPDAFAVHLRRTKPDLVVIQEQGDDGFKRAARLLIGAARVKEGRGR</sequence>
<protein>
    <submittedName>
        <fullName evidence="1">Uncharacterized protein</fullName>
    </submittedName>
</protein>